<dbReference type="GeneID" id="25371920"/>
<keyword evidence="3" id="KW-1185">Reference proteome</keyword>
<reference evidence="2 3" key="1">
    <citation type="journal article" date="2014" name="BMC Genomics">
        <title>Genome sequencing of four Aureobasidium pullulans varieties: biotechnological potential, stress tolerance, and description of new species.</title>
        <authorList>
            <person name="Gostin Ar C."/>
            <person name="Ohm R.A."/>
            <person name="Kogej T."/>
            <person name="Sonjak S."/>
            <person name="Turk M."/>
            <person name="Zajc J."/>
            <person name="Zalar P."/>
            <person name="Grube M."/>
            <person name="Sun H."/>
            <person name="Han J."/>
            <person name="Sharma A."/>
            <person name="Chiniquy J."/>
            <person name="Ngan C.Y."/>
            <person name="Lipzen A."/>
            <person name="Barry K."/>
            <person name="Grigoriev I.V."/>
            <person name="Gunde-Cimerman N."/>
        </authorList>
    </citation>
    <scope>NUCLEOTIDE SEQUENCE [LARGE SCALE GENOMIC DNA]</scope>
    <source>
        <strain evidence="2 3">EXF-2481</strain>
    </source>
</reference>
<protein>
    <submittedName>
        <fullName evidence="2">Uncharacterized protein</fullName>
    </submittedName>
</protein>
<feature type="compositionally biased region" description="Polar residues" evidence="1">
    <location>
        <begin position="1"/>
        <end position="12"/>
    </location>
</feature>
<accession>A0A074YKR0</accession>
<dbReference type="Proteomes" id="UP000030641">
    <property type="component" value="Unassembled WGS sequence"/>
</dbReference>
<sequence>MCICTTDSSSTLDRARPDTSAYQKEAYRRQHSESSKKDSKVSTSSKDGSMAHVLNVNLSFNEKLMRTEPEPRDSIYVYDYSRNETKRMKTRDLLEKTGSCTQLHEDLEEHKSDFHIGDQSIDQEPIPYSMRSIPIKTGTGGFGGGDAVVARVHVNLGLRMQRWLGMQKRLYIVDAIQ</sequence>
<dbReference type="InParanoid" id="A0A074YKR0"/>
<feature type="compositionally biased region" description="Basic and acidic residues" evidence="1">
    <location>
        <begin position="25"/>
        <end position="40"/>
    </location>
</feature>
<dbReference type="AlphaFoldDB" id="A0A074YKR0"/>
<dbReference type="OrthoDB" id="3831795at2759"/>
<gene>
    <name evidence="2" type="ORF">AUEXF2481DRAFT_86387</name>
</gene>
<evidence type="ECO:0000256" key="1">
    <source>
        <dbReference type="SAM" id="MobiDB-lite"/>
    </source>
</evidence>
<feature type="region of interest" description="Disordered" evidence="1">
    <location>
        <begin position="1"/>
        <end position="48"/>
    </location>
</feature>
<evidence type="ECO:0000313" key="2">
    <source>
        <dbReference type="EMBL" id="KEQ98418.1"/>
    </source>
</evidence>
<dbReference type="RefSeq" id="XP_013346988.1">
    <property type="nucleotide sequence ID" value="XM_013491534.1"/>
</dbReference>
<organism evidence="2 3">
    <name type="scientific">Aureobasidium subglaciale (strain EXF-2481)</name>
    <name type="common">Aureobasidium pullulans var. subglaciale</name>
    <dbReference type="NCBI Taxonomy" id="1043005"/>
    <lineage>
        <taxon>Eukaryota</taxon>
        <taxon>Fungi</taxon>
        <taxon>Dikarya</taxon>
        <taxon>Ascomycota</taxon>
        <taxon>Pezizomycotina</taxon>
        <taxon>Dothideomycetes</taxon>
        <taxon>Dothideomycetidae</taxon>
        <taxon>Dothideales</taxon>
        <taxon>Saccotheciaceae</taxon>
        <taxon>Aureobasidium</taxon>
    </lineage>
</organism>
<dbReference type="HOGENOM" id="CLU_1786481_0_0_1"/>
<proteinExistence type="predicted"/>
<name>A0A074YKR0_AURSE</name>
<dbReference type="EMBL" id="KL584752">
    <property type="protein sequence ID" value="KEQ98418.1"/>
    <property type="molecule type" value="Genomic_DNA"/>
</dbReference>
<evidence type="ECO:0000313" key="3">
    <source>
        <dbReference type="Proteomes" id="UP000030641"/>
    </source>
</evidence>